<keyword evidence="10" id="KW-0472">Membrane</keyword>
<keyword evidence="3" id="KW-0963">Cytoplasm</keyword>
<organism evidence="12 13">
    <name type="scientific">Rhizopus oryzae</name>
    <name type="common">Mucormycosis agent</name>
    <name type="synonym">Rhizopus arrhizus var. delemar</name>
    <dbReference type="NCBI Taxonomy" id="64495"/>
    <lineage>
        <taxon>Eukaryota</taxon>
        <taxon>Fungi</taxon>
        <taxon>Fungi incertae sedis</taxon>
        <taxon>Mucoromycota</taxon>
        <taxon>Mucoromycotina</taxon>
        <taxon>Mucoromycetes</taxon>
        <taxon>Mucorales</taxon>
        <taxon>Mucorineae</taxon>
        <taxon>Rhizopodaceae</taxon>
        <taxon>Rhizopus</taxon>
    </lineage>
</organism>
<dbReference type="GO" id="GO:0016301">
    <property type="term" value="F:kinase activity"/>
    <property type="evidence" value="ECO:0007669"/>
    <property type="project" value="UniProtKB-KW"/>
</dbReference>
<sequence>MEYAMLPQTRDSLSHILNHYSCFRDTRKQHGLPDQPMIVGISGCQGSGKTTLCDTLTYLLKREPYHLRVVNFSLDDVYLTHEDQVKLSQRYPNNKLYQQRGQAGSHDLRLATETLKSLILNQTSVAIPAYDKSLFDGQGDRLSEKEWKHVSGPFDIVLFEGWMLGFKSLQNQSLEAIYQSKQDKDTFKSLKFEDINMLNESLKQYEAELYPYFDIFIHLSPLDIQQVYQWRLEQEEYMKSTRGVTGLSKEAVKKFVDTYMPAYELYLPQLDKSLFDGLDRKQAEDYKKINRHLKIVLDKERKVVRSDILPDKTKELKINRQYLNWNFSNRRLLIVGCVLFIGFMGYRRQKIFDTVLHYYRKSK</sequence>
<keyword evidence="5" id="KW-0547">Nucleotide-binding</keyword>
<evidence type="ECO:0000256" key="4">
    <source>
        <dbReference type="ARBA" id="ARBA00022679"/>
    </source>
</evidence>
<proteinExistence type="inferred from homology"/>
<evidence type="ECO:0000256" key="8">
    <source>
        <dbReference type="ARBA" id="ARBA00023242"/>
    </source>
</evidence>
<dbReference type="GO" id="GO:0005634">
    <property type="term" value="C:nucleus"/>
    <property type="evidence" value="ECO:0007669"/>
    <property type="project" value="UniProtKB-SubCell"/>
</dbReference>
<evidence type="ECO:0000256" key="2">
    <source>
        <dbReference type="ARBA" id="ARBA00004496"/>
    </source>
</evidence>
<comment type="caution">
    <text evidence="12">The sequence shown here is derived from an EMBL/GenBank/DDBJ whole genome shotgun (WGS) entry which is preliminary data.</text>
</comment>
<evidence type="ECO:0000313" key="13">
    <source>
        <dbReference type="Proteomes" id="UP000716291"/>
    </source>
</evidence>
<comment type="similarity">
    <text evidence="9">Belongs to the GLYK kinase family.</text>
</comment>
<feature type="domain" description="Phosphoribulokinase/uridine kinase" evidence="11">
    <location>
        <begin position="38"/>
        <end position="162"/>
    </location>
</feature>
<dbReference type="PANTHER" id="PTHR10285">
    <property type="entry name" value="URIDINE KINASE"/>
    <property type="match status" value="1"/>
</dbReference>
<evidence type="ECO:0000256" key="9">
    <source>
        <dbReference type="ARBA" id="ARBA00061312"/>
    </source>
</evidence>
<reference evidence="12" key="1">
    <citation type="journal article" date="2020" name="Microb. Genom.">
        <title>Genetic diversity of clinical and environmental Mucorales isolates obtained from an investigation of mucormycosis cases among solid organ transplant recipients.</title>
        <authorList>
            <person name="Nguyen M.H."/>
            <person name="Kaul D."/>
            <person name="Muto C."/>
            <person name="Cheng S.J."/>
            <person name="Richter R.A."/>
            <person name="Bruno V.M."/>
            <person name="Liu G."/>
            <person name="Beyhan S."/>
            <person name="Sundermann A.J."/>
            <person name="Mounaud S."/>
            <person name="Pasculle A.W."/>
            <person name="Nierman W.C."/>
            <person name="Driscoll E."/>
            <person name="Cumbie R."/>
            <person name="Clancy C.J."/>
            <person name="Dupont C.L."/>
        </authorList>
    </citation>
    <scope>NUCLEOTIDE SEQUENCE</scope>
    <source>
        <strain evidence="12">GL11</strain>
    </source>
</reference>
<dbReference type="InterPro" id="IPR027417">
    <property type="entry name" value="P-loop_NTPase"/>
</dbReference>
<keyword evidence="6" id="KW-0418">Kinase</keyword>
<comment type="subcellular location">
    <subcellularLocation>
        <location evidence="2">Cytoplasm</location>
    </subcellularLocation>
    <subcellularLocation>
        <location evidence="1">Nucleus</location>
    </subcellularLocation>
</comment>
<evidence type="ECO:0000256" key="1">
    <source>
        <dbReference type="ARBA" id="ARBA00004123"/>
    </source>
</evidence>
<dbReference type="Gene3D" id="3.40.50.300">
    <property type="entry name" value="P-loop containing nucleotide triphosphate hydrolases"/>
    <property type="match status" value="1"/>
</dbReference>
<dbReference type="InterPro" id="IPR006083">
    <property type="entry name" value="PRK/URK"/>
</dbReference>
<evidence type="ECO:0000256" key="5">
    <source>
        <dbReference type="ARBA" id="ARBA00022741"/>
    </source>
</evidence>
<evidence type="ECO:0000256" key="3">
    <source>
        <dbReference type="ARBA" id="ARBA00022490"/>
    </source>
</evidence>
<protein>
    <recommendedName>
        <fullName evidence="11">Phosphoribulokinase/uridine kinase domain-containing protein</fullName>
    </recommendedName>
</protein>
<keyword evidence="7" id="KW-0067">ATP-binding</keyword>
<dbReference type="GO" id="GO:0005524">
    <property type="term" value="F:ATP binding"/>
    <property type="evidence" value="ECO:0007669"/>
    <property type="project" value="UniProtKB-KW"/>
</dbReference>
<evidence type="ECO:0000256" key="10">
    <source>
        <dbReference type="SAM" id="Phobius"/>
    </source>
</evidence>
<dbReference type="GO" id="GO:0005737">
    <property type="term" value="C:cytoplasm"/>
    <property type="evidence" value="ECO:0007669"/>
    <property type="project" value="UniProtKB-SubCell"/>
</dbReference>
<dbReference type="OrthoDB" id="347435at2759"/>
<evidence type="ECO:0000313" key="12">
    <source>
        <dbReference type="EMBL" id="KAG1312107.1"/>
    </source>
</evidence>
<feature type="transmembrane region" description="Helical" evidence="10">
    <location>
        <begin position="327"/>
        <end position="346"/>
    </location>
</feature>
<dbReference type="FunFam" id="3.40.50.300:FF:001691">
    <property type="entry name" value="Probable ATP-dependent kinase TDA10"/>
    <property type="match status" value="1"/>
</dbReference>
<keyword evidence="8" id="KW-0539">Nucleus</keyword>
<keyword evidence="10" id="KW-0812">Transmembrane</keyword>
<dbReference type="Proteomes" id="UP000716291">
    <property type="component" value="Unassembled WGS sequence"/>
</dbReference>
<keyword evidence="13" id="KW-1185">Reference proteome</keyword>
<keyword evidence="4" id="KW-0808">Transferase</keyword>
<evidence type="ECO:0000256" key="7">
    <source>
        <dbReference type="ARBA" id="ARBA00022840"/>
    </source>
</evidence>
<gene>
    <name evidence="12" type="ORF">G6F64_003285</name>
</gene>
<accession>A0A9P6XFD4</accession>
<evidence type="ECO:0000256" key="6">
    <source>
        <dbReference type="ARBA" id="ARBA00022777"/>
    </source>
</evidence>
<evidence type="ECO:0000259" key="11">
    <source>
        <dbReference type="Pfam" id="PF00485"/>
    </source>
</evidence>
<dbReference type="Pfam" id="PF00485">
    <property type="entry name" value="PRK"/>
    <property type="match status" value="1"/>
</dbReference>
<name>A0A9P6XFD4_RHIOR</name>
<dbReference type="AlphaFoldDB" id="A0A9P6XFD4"/>
<dbReference type="SUPFAM" id="SSF52540">
    <property type="entry name" value="P-loop containing nucleoside triphosphate hydrolases"/>
    <property type="match status" value="1"/>
</dbReference>
<keyword evidence="10" id="KW-1133">Transmembrane helix</keyword>
<dbReference type="EMBL" id="JAANQT010000316">
    <property type="protein sequence ID" value="KAG1312107.1"/>
    <property type="molecule type" value="Genomic_DNA"/>
</dbReference>